<evidence type="ECO:0000313" key="2">
    <source>
        <dbReference type="EMBL" id="WXB08965.1"/>
    </source>
</evidence>
<name>A0ABZ2LF16_9BACT</name>
<reference evidence="2" key="1">
    <citation type="submission" date="2021-12" db="EMBL/GenBank/DDBJ databases">
        <title>Discovery of the Pendulisporaceae a myxobacterial family with distinct sporulation behavior and unique specialized metabolism.</title>
        <authorList>
            <person name="Garcia R."/>
            <person name="Popoff A."/>
            <person name="Bader C.D."/>
            <person name="Loehr J."/>
            <person name="Walesch S."/>
            <person name="Walt C."/>
            <person name="Boldt J."/>
            <person name="Bunk B."/>
            <person name="Haeckl F.J.F.P.J."/>
            <person name="Gunesch A.P."/>
            <person name="Birkelbach J."/>
            <person name="Nuebel U."/>
            <person name="Pietschmann T."/>
            <person name="Bach T."/>
            <person name="Mueller R."/>
        </authorList>
    </citation>
    <scope>NUCLEOTIDE SEQUENCE</scope>
    <source>
        <strain evidence="2">MSr11367</strain>
    </source>
</reference>
<gene>
    <name evidence="2" type="ORF">LVJ94_17230</name>
</gene>
<organism evidence="2 3">
    <name type="scientific">Pendulispora rubella</name>
    <dbReference type="NCBI Taxonomy" id="2741070"/>
    <lineage>
        <taxon>Bacteria</taxon>
        <taxon>Pseudomonadati</taxon>
        <taxon>Myxococcota</taxon>
        <taxon>Myxococcia</taxon>
        <taxon>Myxococcales</taxon>
        <taxon>Sorangiineae</taxon>
        <taxon>Pendulisporaceae</taxon>
        <taxon>Pendulispora</taxon>
    </lineage>
</organism>
<keyword evidence="1" id="KW-0472">Membrane</keyword>
<sequence length="115" mass="11147">MTNIERVLGNGEKAMAITKGTVAGASTALGAWSLVATLGSASTGTAISSLSGAAAMNATLAWFGGGSLAAGGLGMTAGMAVVGGIVAVPAAAVVATTMHVKRARRLPTSRSKYPN</sequence>
<dbReference type="EMBL" id="CP089983">
    <property type="protein sequence ID" value="WXB08965.1"/>
    <property type="molecule type" value="Genomic_DNA"/>
</dbReference>
<keyword evidence="3" id="KW-1185">Reference proteome</keyword>
<feature type="transmembrane region" description="Helical" evidence="1">
    <location>
        <begin position="79"/>
        <end position="100"/>
    </location>
</feature>
<dbReference type="Proteomes" id="UP001374803">
    <property type="component" value="Chromosome"/>
</dbReference>
<evidence type="ECO:0000313" key="3">
    <source>
        <dbReference type="Proteomes" id="UP001374803"/>
    </source>
</evidence>
<protein>
    <submittedName>
        <fullName evidence="2">Uncharacterized protein</fullName>
    </submittedName>
</protein>
<dbReference type="RefSeq" id="WP_394838639.1">
    <property type="nucleotide sequence ID" value="NZ_CP089983.1"/>
</dbReference>
<keyword evidence="1" id="KW-1133">Transmembrane helix</keyword>
<proteinExistence type="predicted"/>
<feature type="transmembrane region" description="Helical" evidence="1">
    <location>
        <begin position="20"/>
        <end position="41"/>
    </location>
</feature>
<evidence type="ECO:0000256" key="1">
    <source>
        <dbReference type="SAM" id="Phobius"/>
    </source>
</evidence>
<accession>A0ABZ2LF16</accession>
<keyword evidence="1" id="KW-0812">Transmembrane</keyword>